<protein>
    <submittedName>
        <fullName evidence="1">Uncharacterized protein</fullName>
    </submittedName>
</protein>
<accession>A0ACB0JJ12</accession>
<keyword evidence="2" id="KW-1185">Reference proteome</keyword>
<evidence type="ECO:0000313" key="2">
    <source>
        <dbReference type="Proteomes" id="UP001177021"/>
    </source>
</evidence>
<gene>
    <name evidence="1" type="ORF">MILVUS5_LOCUS14025</name>
</gene>
<sequence length="307" mass="34791">MTQCFSLTETRNWCYRSTFTGSGLRSTIIDLKDGTIMHCWIPKIQTESKPNLLLIHGLGANALWQWGNFIRNLTQHFNIYVPDLVFFGGSYTTRPERTEAFQAECVMKVMELKCVRSVSVVGLSYGGFVAYSMGVKYREFVEKIVICGSGVCLEEKDIKDGIFPISDLDEAANILVPQTPQKLRELVGFAFFRAPLVAWLPSCLLLDFINAMCREYVQEKKELIKAIAKDRNLSELPKISKPTLIIWGEQDLVFPLELGHRLKRHLGDNAQIVIIKNAGHAFCAEKAKEFYNVLMSFLVDSKPPGQR</sequence>
<name>A0ACB0JJ12_TRIPR</name>
<proteinExistence type="predicted"/>
<dbReference type="EMBL" id="CASHSV030000055">
    <property type="protein sequence ID" value="CAJ2645081.1"/>
    <property type="molecule type" value="Genomic_DNA"/>
</dbReference>
<dbReference type="Proteomes" id="UP001177021">
    <property type="component" value="Unassembled WGS sequence"/>
</dbReference>
<organism evidence="1 2">
    <name type="scientific">Trifolium pratense</name>
    <name type="common">Red clover</name>
    <dbReference type="NCBI Taxonomy" id="57577"/>
    <lineage>
        <taxon>Eukaryota</taxon>
        <taxon>Viridiplantae</taxon>
        <taxon>Streptophyta</taxon>
        <taxon>Embryophyta</taxon>
        <taxon>Tracheophyta</taxon>
        <taxon>Spermatophyta</taxon>
        <taxon>Magnoliopsida</taxon>
        <taxon>eudicotyledons</taxon>
        <taxon>Gunneridae</taxon>
        <taxon>Pentapetalae</taxon>
        <taxon>rosids</taxon>
        <taxon>fabids</taxon>
        <taxon>Fabales</taxon>
        <taxon>Fabaceae</taxon>
        <taxon>Papilionoideae</taxon>
        <taxon>50 kb inversion clade</taxon>
        <taxon>NPAAA clade</taxon>
        <taxon>Hologalegina</taxon>
        <taxon>IRL clade</taxon>
        <taxon>Trifolieae</taxon>
        <taxon>Trifolium</taxon>
    </lineage>
</organism>
<comment type="caution">
    <text evidence="1">The sequence shown here is derived from an EMBL/GenBank/DDBJ whole genome shotgun (WGS) entry which is preliminary data.</text>
</comment>
<evidence type="ECO:0000313" key="1">
    <source>
        <dbReference type="EMBL" id="CAJ2645081.1"/>
    </source>
</evidence>
<reference evidence="1" key="1">
    <citation type="submission" date="2023-10" db="EMBL/GenBank/DDBJ databases">
        <authorList>
            <person name="Rodriguez Cubillos JULIANA M."/>
            <person name="De Vega J."/>
        </authorList>
    </citation>
    <scope>NUCLEOTIDE SEQUENCE</scope>
</reference>